<dbReference type="SUPFAM" id="SSF55073">
    <property type="entry name" value="Nucleotide cyclase"/>
    <property type="match status" value="1"/>
</dbReference>
<evidence type="ECO:0000313" key="7">
    <source>
        <dbReference type="Proteomes" id="UP001055337"/>
    </source>
</evidence>
<evidence type="ECO:0000256" key="1">
    <source>
        <dbReference type="ARBA" id="ARBA00022692"/>
    </source>
</evidence>
<dbReference type="InterPro" id="IPR050469">
    <property type="entry name" value="Diguanylate_Cyclase"/>
</dbReference>
<dbReference type="SMART" id="SM00267">
    <property type="entry name" value="GGDEF"/>
    <property type="match status" value="1"/>
</dbReference>
<keyword evidence="2 3" id="KW-1133">Transmembrane helix</keyword>
<sequence>MTASAVPTPMLSYRSWLPRLTSRVLLDLRIWMMGFGLLIGLIFPFAVVPLGVAHDVALRPAFFAATILAGLLVGAINTALVQMVVGVRLRALAVSMRRVEVSLREATETGDWSSCDPASCHVPVDSTDELGESADSFNHLVESLAASHRVNDGISAIGEALAAHLELASLAESTLHELTIRTGIDGAALLVVNAGRVDLVGSLGIRDASGLADSDAVQNVVRSHEVRVLHLPPEVTVTGTVVTFVPAEVRVLPVRHGVATVGVLVLAAARPMDREAVAVVESALPNLAVALTNALNHQDLQRVAALDPLTSVYNRRFGVERLKEEVARSQRSGDALGLLILDLDHFKSVNDTYGHLVGDQVLQSAVLATRQVLRDGDVLVRYGGEEFLVILPGAGRGDLTDMAERIRRSISETEILTGGHRLSITVSIGGAGLPDQVIRDPAELIGIADQALYSAKATGRDRSVIA</sequence>
<feature type="domain" description="HAMP" evidence="4">
    <location>
        <begin position="122"/>
        <end position="149"/>
    </location>
</feature>
<feature type="transmembrane region" description="Helical" evidence="3">
    <location>
        <begin position="62"/>
        <end position="87"/>
    </location>
</feature>
<feature type="transmembrane region" description="Helical" evidence="3">
    <location>
        <begin position="28"/>
        <end position="50"/>
    </location>
</feature>
<reference evidence="6" key="1">
    <citation type="submission" date="2022-08" db="EMBL/GenBank/DDBJ databases">
        <title>Complete genome sequence of 14 non-tuberculosis mycobacteria type-strains.</title>
        <authorList>
            <person name="Igarashi Y."/>
            <person name="Osugi A."/>
            <person name="Mitarai S."/>
        </authorList>
    </citation>
    <scope>NUCLEOTIDE SEQUENCE</scope>
    <source>
        <strain evidence="6">JCM 16369</strain>
    </source>
</reference>
<keyword evidence="3" id="KW-0472">Membrane</keyword>
<keyword evidence="1 3" id="KW-0812">Transmembrane</keyword>
<dbReference type="Proteomes" id="UP001055337">
    <property type="component" value="Plasmid unnamed2"/>
</dbReference>
<keyword evidence="6" id="KW-0614">Plasmid</keyword>
<dbReference type="InterPro" id="IPR029016">
    <property type="entry name" value="GAF-like_dom_sf"/>
</dbReference>
<dbReference type="NCBIfam" id="TIGR00254">
    <property type="entry name" value="GGDEF"/>
    <property type="match status" value="1"/>
</dbReference>
<dbReference type="Gene3D" id="3.30.450.40">
    <property type="match status" value="1"/>
</dbReference>
<dbReference type="PANTHER" id="PTHR45138:SF9">
    <property type="entry name" value="DIGUANYLATE CYCLASE DGCM-RELATED"/>
    <property type="match status" value="1"/>
</dbReference>
<dbReference type="InterPro" id="IPR029787">
    <property type="entry name" value="Nucleotide_cyclase"/>
</dbReference>
<geneLocation type="plasmid" evidence="6 7">
    <name>unnamed2</name>
</geneLocation>
<protein>
    <submittedName>
        <fullName evidence="6">GGDEF domain-containing protein</fullName>
    </submittedName>
</protein>
<dbReference type="CDD" id="cd06225">
    <property type="entry name" value="HAMP"/>
    <property type="match status" value="1"/>
</dbReference>
<dbReference type="InterPro" id="IPR000160">
    <property type="entry name" value="GGDEF_dom"/>
</dbReference>
<dbReference type="Pfam" id="PF00990">
    <property type="entry name" value="GGDEF"/>
    <property type="match status" value="1"/>
</dbReference>
<dbReference type="RefSeq" id="WP_262871829.1">
    <property type="nucleotide sequence ID" value="NZ_CP103314.1"/>
</dbReference>
<gene>
    <name evidence="6" type="ORF">MI149_30405</name>
</gene>
<evidence type="ECO:0000256" key="3">
    <source>
        <dbReference type="SAM" id="Phobius"/>
    </source>
</evidence>
<dbReference type="CDD" id="cd01949">
    <property type="entry name" value="GGDEF"/>
    <property type="match status" value="1"/>
</dbReference>
<evidence type="ECO:0000259" key="5">
    <source>
        <dbReference type="PROSITE" id="PS50887"/>
    </source>
</evidence>
<accession>A0ABY5TTE4</accession>
<proteinExistence type="predicted"/>
<dbReference type="InterPro" id="IPR003660">
    <property type="entry name" value="HAMP_dom"/>
</dbReference>
<dbReference type="SUPFAM" id="SSF55781">
    <property type="entry name" value="GAF domain-like"/>
    <property type="match status" value="1"/>
</dbReference>
<evidence type="ECO:0000256" key="2">
    <source>
        <dbReference type="ARBA" id="ARBA00022989"/>
    </source>
</evidence>
<dbReference type="PROSITE" id="PS50887">
    <property type="entry name" value="GGDEF"/>
    <property type="match status" value="1"/>
</dbReference>
<dbReference type="PROSITE" id="PS50885">
    <property type="entry name" value="HAMP"/>
    <property type="match status" value="1"/>
</dbReference>
<feature type="domain" description="GGDEF" evidence="5">
    <location>
        <begin position="334"/>
        <end position="466"/>
    </location>
</feature>
<dbReference type="InterPro" id="IPR043128">
    <property type="entry name" value="Rev_trsase/Diguanyl_cyclase"/>
</dbReference>
<evidence type="ECO:0000313" key="6">
    <source>
        <dbReference type="EMBL" id="UVY96064.1"/>
    </source>
</evidence>
<dbReference type="PANTHER" id="PTHR45138">
    <property type="entry name" value="REGULATORY COMPONENTS OF SENSORY TRANSDUCTION SYSTEM"/>
    <property type="match status" value="1"/>
</dbReference>
<dbReference type="Gene3D" id="3.30.70.270">
    <property type="match status" value="1"/>
</dbReference>
<evidence type="ECO:0000259" key="4">
    <source>
        <dbReference type="PROSITE" id="PS50885"/>
    </source>
</evidence>
<organism evidence="6 7">
    <name type="scientific">Mycolicibacterium crocinum</name>
    <dbReference type="NCBI Taxonomy" id="388459"/>
    <lineage>
        <taxon>Bacteria</taxon>
        <taxon>Bacillati</taxon>
        <taxon>Actinomycetota</taxon>
        <taxon>Actinomycetes</taxon>
        <taxon>Mycobacteriales</taxon>
        <taxon>Mycobacteriaceae</taxon>
        <taxon>Mycolicibacterium</taxon>
    </lineage>
</organism>
<name>A0ABY5TTE4_9MYCO</name>
<dbReference type="EMBL" id="CP103314">
    <property type="protein sequence ID" value="UVY96064.1"/>
    <property type="molecule type" value="Genomic_DNA"/>
</dbReference>
<keyword evidence="7" id="KW-1185">Reference proteome</keyword>